<sequence>MNFIRGGIYLANLNPSRGTEIGKVRPVLIIQSNALNSIKHPTVNILPLTSSLKNDTFLRFKVNQRDKLEYDSDVVCDYIRAIDARKFTSGMLTKLSKNEMQQIEKKLEWILGFHD</sequence>
<dbReference type="RefSeq" id="WP_066045283.1">
    <property type="nucleotide sequence ID" value="NZ_AP013042.1"/>
</dbReference>
<organism evidence="2 3">
    <name type="scientific">endosymbiont of Bathymodiolus septemdierum str. Myojin knoll</name>
    <dbReference type="NCBI Taxonomy" id="1303921"/>
    <lineage>
        <taxon>Bacteria</taxon>
        <taxon>Pseudomonadati</taxon>
        <taxon>Pseudomonadota</taxon>
        <taxon>Gammaproteobacteria</taxon>
        <taxon>sulfur-oxidizing symbionts</taxon>
    </lineage>
</organism>
<reference evidence="2 3" key="1">
    <citation type="journal article" date="2000" name="Mar. Ecol. Prog. Ser.">
        <title>Phylogenetic characterization of endosymbionts in three hydrothermal vent mussels: influence on host distributions.</title>
        <authorList>
            <person name="Fujiwara Y."/>
            <person name="Takai K."/>
            <person name="Uematsu K."/>
            <person name="Tsuchida S."/>
            <person name="Hunt J.C."/>
            <person name="Hashimoto J."/>
        </authorList>
    </citation>
    <scope>NUCLEOTIDE SEQUENCE [LARGE SCALE GENOMIC DNA]</scope>
    <source>
        <strain evidence="2 3">Myojin Knoll</strain>
    </source>
</reference>
<dbReference type="GO" id="GO:0003677">
    <property type="term" value="F:DNA binding"/>
    <property type="evidence" value="ECO:0007669"/>
    <property type="project" value="InterPro"/>
</dbReference>
<dbReference type="GO" id="GO:0016787">
    <property type="term" value="F:hydrolase activity"/>
    <property type="evidence" value="ECO:0007669"/>
    <property type="project" value="UniProtKB-KW"/>
</dbReference>
<dbReference type="InterPro" id="IPR003477">
    <property type="entry name" value="PemK-like"/>
</dbReference>
<dbReference type="AlphaFoldDB" id="A0A0N7KBK3"/>
<dbReference type="GO" id="GO:0006402">
    <property type="term" value="P:mRNA catabolic process"/>
    <property type="evidence" value="ECO:0007669"/>
    <property type="project" value="TreeGrafter"/>
</dbReference>
<dbReference type="Gene3D" id="2.30.30.110">
    <property type="match status" value="1"/>
</dbReference>
<proteinExistence type="inferred from homology"/>
<dbReference type="PANTHER" id="PTHR33988">
    <property type="entry name" value="ENDORIBONUCLEASE MAZF-RELATED"/>
    <property type="match status" value="1"/>
</dbReference>
<dbReference type="InterPro" id="IPR011067">
    <property type="entry name" value="Plasmid_toxin/cell-grow_inhib"/>
</dbReference>
<protein>
    <recommendedName>
        <fullName evidence="1">mRNA interferase</fullName>
        <ecNumber evidence="1">3.1.-.-</ecNumber>
    </recommendedName>
</protein>
<evidence type="ECO:0000256" key="1">
    <source>
        <dbReference type="PIRNR" id="PIRNR033490"/>
    </source>
</evidence>
<dbReference type="KEGG" id="ebh:BSEPE_1271"/>
<dbReference type="OrthoDB" id="9808744at2"/>
<evidence type="ECO:0000313" key="3">
    <source>
        <dbReference type="Proteomes" id="UP000067399"/>
    </source>
</evidence>
<keyword evidence="1" id="KW-0255">Endonuclease</keyword>
<dbReference type="SUPFAM" id="SSF50118">
    <property type="entry name" value="Cell growth inhibitor/plasmid maintenance toxic component"/>
    <property type="match status" value="1"/>
</dbReference>
<keyword evidence="1" id="KW-0378">Hydrolase</keyword>
<keyword evidence="1" id="KW-0540">Nuclease</keyword>
<accession>A0A0N7KBK3</accession>
<dbReference type="PIRSF" id="PIRSF033490">
    <property type="entry name" value="MazF"/>
    <property type="match status" value="1"/>
</dbReference>
<dbReference type="Pfam" id="PF02452">
    <property type="entry name" value="PemK_toxin"/>
    <property type="match status" value="1"/>
</dbReference>
<dbReference type="Proteomes" id="UP000067399">
    <property type="component" value="Chromosome"/>
</dbReference>
<comment type="function">
    <text evidence="1">Toxic component of a type II toxin-antitoxin (TA) system.</text>
</comment>
<dbReference type="EC" id="3.1.-.-" evidence="1"/>
<comment type="similarity">
    <text evidence="1">Belongs to the PemK/MazF family.</text>
</comment>
<keyword evidence="3" id="KW-1185">Reference proteome</keyword>
<dbReference type="GO" id="GO:0016075">
    <property type="term" value="P:rRNA catabolic process"/>
    <property type="evidence" value="ECO:0007669"/>
    <property type="project" value="TreeGrafter"/>
</dbReference>
<gene>
    <name evidence="2" type="ORF">BSEPE_1271</name>
</gene>
<reference evidence="2 3" key="2">
    <citation type="journal article" date="2016" name="ISME J.">
        <title>Heterogeneous composition of key metabolic gene clusters in a vent mussel symbiont population.</title>
        <authorList>
            <person name="Ikuta T."/>
            <person name="Takaki Y."/>
            <person name="Nagai Y."/>
            <person name="Shimamura S."/>
            <person name="Tsuda M."/>
            <person name="Kawagucci S."/>
            <person name="Aoki Y."/>
            <person name="Inoue K."/>
            <person name="Teruya M."/>
            <person name="Satou K."/>
            <person name="Teruya K."/>
            <person name="Shimoji M."/>
            <person name="Tamotsu H."/>
            <person name="Hirano T."/>
            <person name="Maruyama T."/>
            <person name="Yoshida T."/>
        </authorList>
    </citation>
    <scope>NUCLEOTIDE SEQUENCE [LARGE SCALE GENOMIC DNA]</scope>
    <source>
        <strain evidence="2 3">Myojin Knoll</strain>
    </source>
</reference>
<dbReference type="STRING" id="1303921.BSEPE_1271"/>
<name>A0A0N7KBK3_9GAMM</name>
<dbReference type="GO" id="GO:0004521">
    <property type="term" value="F:RNA endonuclease activity"/>
    <property type="evidence" value="ECO:0007669"/>
    <property type="project" value="TreeGrafter"/>
</dbReference>
<dbReference type="EMBL" id="AP013042">
    <property type="protein sequence ID" value="BAS68255.1"/>
    <property type="molecule type" value="Genomic_DNA"/>
</dbReference>
<evidence type="ECO:0000313" key="2">
    <source>
        <dbReference type="EMBL" id="BAS68255.1"/>
    </source>
</evidence>